<dbReference type="InterPro" id="IPR050300">
    <property type="entry name" value="GDXG_lipolytic_enzyme"/>
</dbReference>
<dbReference type="PANTHER" id="PTHR48081">
    <property type="entry name" value="AB HYDROLASE SUPERFAMILY PROTEIN C4A8.06C"/>
    <property type="match status" value="1"/>
</dbReference>
<organism evidence="3 4">
    <name type="scientific">Pseudovirgaria hyperparasitica</name>
    <dbReference type="NCBI Taxonomy" id="470096"/>
    <lineage>
        <taxon>Eukaryota</taxon>
        <taxon>Fungi</taxon>
        <taxon>Dikarya</taxon>
        <taxon>Ascomycota</taxon>
        <taxon>Pezizomycotina</taxon>
        <taxon>Dothideomycetes</taxon>
        <taxon>Dothideomycetes incertae sedis</taxon>
        <taxon>Acrospermales</taxon>
        <taxon>Acrospermaceae</taxon>
        <taxon>Pseudovirgaria</taxon>
    </lineage>
</organism>
<dbReference type="GeneID" id="54485818"/>
<sequence length="325" mass="36283">MSDSSTPVKSSIHLTHRTDNTLFQAFLRHFLRALRGLILFPAHRTRPPGSAQLKPHKNAKKKCTVTERKVNDIYVYDLTLKDTPVTECAKRRIYYFAGGSWQMEPGKQQWSSCARYAEKLPSTIVSIISHPLAPKDPAPTALPQLYELYHALMHESAAAGETVVWAGDSSGANLALCLAIEGASHADVPAPAAVMAICPSTDLTRKNEMIKEINKKDPILTIRTIKNSAKAWCGEWDAQDPRVSPLFADLKPLADRVIKIHGVTAGYDLLGPDGILFRQALEKQGVEGEWLQWDKQIHVFPLLWEYGVKEGYESMDWIIDVLSRT</sequence>
<dbReference type="PANTHER" id="PTHR48081:SF8">
    <property type="entry name" value="ALPHA_BETA HYDROLASE FOLD-3 DOMAIN-CONTAINING PROTEIN-RELATED"/>
    <property type="match status" value="1"/>
</dbReference>
<dbReference type="Proteomes" id="UP000799437">
    <property type="component" value="Unassembled WGS sequence"/>
</dbReference>
<feature type="domain" description="Alpha/beta hydrolase fold-3" evidence="2">
    <location>
        <begin position="94"/>
        <end position="301"/>
    </location>
</feature>
<dbReference type="InterPro" id="IPR013094">
    <property type="entry name" value="AB_hydrolase_3"/>
</dbReference>
<keyword evidence="4" id="KW-1185">Reference proteome</keyword>
<dbReference type="EMBL" id="ML996582">
    <property type="protein sequence ID" value="KAF2753883.1"/>
    <property type="molecule type" value="Genomic_DNA"/>
</dbReference>
<accession>A0A6A6VUI8</accession>
<proteinExistence type="predicted"/>
<evidence type="ECO:0000313" key="3">
    <source>
        <dbReference type="EMBL" id="KAF2753883.1"/>
    </source>
</evidence>
<evidence type="ECO:0000256" key="1">
    <source>
        <dbReference type="ARBA" id="ARBA00022801"/>
    </source>
</evidence>
<protein>
    <submittedName>
        <fullName evidence="3">Alpha/beta-hydrolase</fullName>
    </submittedName>
</protein>
<reference evidence="3" key="1">
    <citation type="journal article" date="2020" name="Stud. Mycol.">
        <title>101 Dothideomycetes genomes: a test case for predicting lifestyles and emergence of pathogens.</title>
        <authorList>
            <person name="Haridas S."/>
            <person name="Albert R."/>
            <person name="Binder M."/>
            <person name="Bloem J."/>
            <person name="Labutti K."/>
            <person name="Salamov A."/>
            <person name="Andreopoulos B."/>
            <person name="Baker S."/>
            <person name="Barry K."/>
            <person name="Bills G."/>
            <person name="Bluhm B."/>
            <person name="Cannon C."/>
            <person name="Castanera R."/>
            <person name="Culley D."/>
            <person name="Daum C."/>
            <person name="Ezra D."/>
            <person name="Gonzalez J."/>
            <person name="Henrissat B."/>
            <person name="Kuo A."/>
            <person name="Liang C."/>
            <person name="Lipzen A."/>
            <person name="Lutzoni F."/>
            <person name="Magnuson J."/>
            <person name="Mondo S."/>
            <person name="Nolan M."/>
            <person name="Ohm R."/>
            <person name="Pangilinan J."/>
            <person name="Park H.-J."/>
            <person name="Ramirez L."/>
            <person name="Alfaro M."/>
            <person name="Sun H."/>
            <person name="Tritt A."/>
            <person name="Yoshinaga Y."/>
            <person name="Zwiers L.-H."/>
            <person name="Turgeon B."/>
            <person name="Goodwin S."/>
            <person name="Spatafora J."/>
            <person name="Crous P."/>
            <person name="Grigoriev I."/>
        </authorList>
    </citation>
    <scope>NUCLEOTIDE SEQUENCE</scope>
    <source>
        <strain evidence="3">CBS 121739</strain>
    </source>
</reference>
<dbReference type="InterPro" id="IPR029058">
    <property type="entry name" value="AB_hydrolase_fold"/>
</dbReference>
<dbReference type="Gene3D" id="3.40.50.1820">
    <property type="entry name" value="alpha/beta hydrolase"/>
    <property type="match status" value="1"/>
</dbReference>
<keyword evidence="1 3" id="KW-0378">Hydrolase</keyword>
<gene>
    <name evidence="3" type="ORF">EJ05DRAFT_479906</name>
</gene>
<name>A0A6A6VUI8_9PEZI</name>
<dbReference type="SUPFAM" id="SSF53474">
    <property type="entry name" value="alpha/beta-Hydrolases"/>
    <property type="match status" value="1"/>
</dbReference>
<dbReference type="Pfam" id="PF07859">
    <property type="entry name" value="Abhydrolase_3"/>
    <property type="match status" value="1"/>
</dbReference>
<evidence type="ECO:0000259" key="2">
    <source>
        <dbReference type="Pfam" id="PF07859"/>
    </source>
</evidence>
<evidence type="ECO:0000313" key="4">
    <source>
        <dbReference type="Proteomes" id="UP000799437"/>
    </source>
</evidence>
<dbReference type="RefSeq" id="XP_033596334.1">
    <property type="nucleotide sequence ID" value="XM_033744764.1"/>
</dbReference>
<dbReference type="AlphaFoldDB" id="A0A6A6VUI8"/>
<dbReference type="OrthoDB" id="2152029at2759"/>
<dbReference type="GO" id="GO:0016787">
    <property type="term" value="F:hydrolase activity"/>
    <property type="evidence" value="ECO:0007669"/>
    <property type="project" value="UniProtKB-KW"/>
</dbReference>